<organism evidence="5 6">
    <name type="scientific">Clunio marinus</name>
    <dbReference type="NCBI Taxonomy" id="568069"/>
    <lineage>
        <taxon>Eukaryota</taxon>
        <taxon>Metazoa</taxon>
        <taxon>Ecdysozoa</taxon>
        <taxon>Arthropoda</taxon>
        <taxon>Hexapoda</taxon>
        <taxon>Insecta</taxon>
        <taxon>Pterygota</taxon>
        <taxon>Neoptera</taxon>
        <taxon>Endopterygota</taxon>
        <taxon>Diptera</taxon>
        <taxon>Nematocera</taxon>
        <taxon>Chironomoidea</taxon>
        <taxon>Chironomidae</taxon>
        <taxon>Clunio</taxon>
    </lineage>
</organism>
<dbReference type="Gene3D" id="3.10.20.90">
    <property type="entry name" value="Phosphatidylinositol 3-kinase Catalytic Subunit, Chain A, domain 1"/>
    <property type="match status" value="1"/>
</dbReference>
<comment type="subcellular location">
    <subcellularLocation>
        <location evidence="1">Nucleus</location>
    </subcellularLocation>
</comment>
<dbReference type="GO" id="GO:0005634">
    <property type="term" value="C:nucleus"/>
    <property type="evidence" value="ECO:0007669"/>
    <property type="project" value="UniProtKB-SubCell"/>
</dbReference>
<keyword evidence="6" id="KW-1185">Reference proteome</keyword>
<dbReference type="AlphaFoldDB" id="A0A1J1HUH7"/>
<feature type="compositionally biased region" description="Basic and acidic residues" evidence="3">
    <location>
        <begin position="480"/>
        <end position="491"/>
    </location>
</feature>
<feature type="compositionally biased region" description="Low complexity" evidence="3">
    <location>
        <begin position="492"/>
        <end position="508"/>
    </location>
</feature>
<evidence type="ECO:0000313" key="5">
    <source>
        <dbReference type="EMBL" id="CRK91202.1"/>
    </source>
</evidence>
<feature type="compositionally biased region" description="Polar residues" evidence="3">
    <location>
        <begin position="363"/>
        <end position="378"/>
    </location>
</feature>
<dbReference type="InterPro" id="IPR029071">
    <property type="entry name" value="Ubiquitin-like_domsf"/>
</dbReference>
<dbReference type="SUPFAM" id="SSF54236">
    <property type="entry name" value="Ubiquitin-like"/>
    <property type="match status" value="1"/>
</dbReference>
<dbReference type="PANTHER" id="PTHR23010">
    <property type="entry name" value="MIDNOLIN"/>
    <property type="match status" value="1"/>
</dbReference>
<name>A0A1J1HUH7_9DIPT</name>
<dbReference type="OrthoDB" id="1916003at2759"/>
<feature type="compositionally biased region" description="Polar residues" evidence="3">
    <location>
        <begin position="447"/>
        <end position="479"/>
    </location>
</feature>
<dbReference type="PROSITE" id="PS50053">
    <property type="entry name" value="UBIQUITIN_2"/>
    <property type="match status" value="1"/>
</dbReference>
<evidence type="ECO:0000313" key="6">
    <source>
        <dbReference type="Proteomes" id="UP000183832"/>
    </source>
</evidence>
<feature type="region of interest" description="Disordered" evidence="3">
    <location>
        <begin position="431"/>
        <end position="526"/>
    </location>
</feature>
<dbReference type="Pfam" id="PF00240">
    <property type="entry name" value="ubiquitin"/>
    <property type="match status" value="1"/>
</dbReference>
<dbReference type="EMBL" id="CVRI01000020">
    <property type="protein sequence ID" value="CRK91202.1"/>
    <property type="molecule type" value="Genomic_DNA"/>
</dbReference>
<feature type="compositionally biased region" description="Basic and acidic residues" evidence="3">
    <location>
        <begin position="515"/>
        <end position="526"/>
    </location>
</feature>
<keyword evidence="2" id="KW-0539">Nucleus</keyword>
<feature type="compositionally biased region" description="Basic residues" evidence="3">
    <location>
        <begin position="431"/>
        <end position="443"/>
    </location>
</feature>
<evidence type="ECO:0000256" key="2">
    <source>
        <dbReference type="ARBA" id="ARBA00023242"/>
    </source>
</evidence>
<sequence length="526" mass="57558">MDDPSRNITLNFKLLTGGTFTVGVDSDISVDSLKKIVSKKLKISKDRICLMNSERELQDGTLKENGIVNDSKIIITPNVESGLAQRTENTVLQALESLNDNQVNDFLSGKSPLNLSVRLGDHMMLIQLQLSTLSPSQQNSLKQKVVNASKFKQQQHQQQQNLSPLSIINPQENDIFLPNNSMKRPMEDMEESSAVRQKLMTSNLASNDSKDNNKSSPIKSLSSMVSSPLSSAVQNMHQSNKLWQTPVDPISANLTSCLCKRLSISCNNNCGQRSDSAYVSFGTLNPTLQDKNGRPKRDISTIIHILNDLLSATPQCSRNGAKIFFEPTQPPVGPSGKFIKIKKQSHSRSSCVRCAPPTLLRHTQSCSSDEPSTSTKCSSEAHYPIPSTSSGIVRGGSGGCSDCNKCVTNRKLEIENMKTKTKLDQLKLVMKQKKERREARKLKIAPYNNQHESMINVANQASMTSPSKASPTKGSNNKSLVHDGETTHHVDSSSPATATAAIATSISPNNNNSEMENHLEEVDSVA</sequence>
<feature type="region of interest" description="Disordered" evidence="3">
    <location>
        <begin position="363"/>
        <end position="398"/>
    </location>
</feature>
<reference evidence="5 6" key="1">
    <citation type="submission" date="2015-04" db="EMBL/GenBank/DDBJ databases">
        <authorList>
            <person name="Syromyatnikov M.Y."/>
            <person name="Popov V.N."/>
        </authorList>
    </citation>
    <scope>NUCLEOTIDE SEQUENCE [LARGE SCALE GENOMIC DNA]</scope>
</reference>
<gene>
    <name evidence="5" type="primary">putative Midnolin-A</name>
    <name evidence="5" type="ORF">CLUMA_CG004885</name>
</gene>
<evidence type="ECO:0000256" key="1">
    <source>
        <dbReference type="ARBA" id="ARBA00004123"/>
    </source>
</evidence>
<dbReference type="InterPro" id="IPR000626">
    <property type="entry name" value="Ubiquitin-like_dom"/>
</dbReference>
<dbReference type="PANTHER" id="PTHR23010:SF1">
    <property type="entry name" value="MIDNOLIN"/>
    <property type="match status" value="1"/>
</dbReference>
<protein>
    <submittedName>
        <fullName evidence="5">CLUMA_CG004885, isoform A</fullName>
    </submittedName>
</protein>
<evidence type="ECO:0000256" key="3">
    <source>
        <dbReference type="SAM" id="MobiDB-lite"/>
    </source>
</evidence>
<feature type="compositionally biased region" description="Low complexity" evidence="3">
    <location>
        <begin position="214"/>
        <end position="223"/>
    </location>
</feature>
<accession>A0A1J1HUH7</accession>
<feature type="domain" description="Ubiquitin-like" evidence="4">
    <location>
        <begin position="8"/>
        <end position="82"/>
    </location>
</feature>
<feature type="region of interest" description="Disordered" evidence="3">
    <location>
        <begin position="144"/>
        <end position="223"/>
    </location>
</feature>
<proteinExistence type="predicted"/>
<dbReference type="Proteomes" id="UP000183832">
    <property type="component" value="Unassembled WGS sequence"/>
</dbReference>
<dbReference type="InterPro" id="IPR039336">
    <property type="entry name" value="Midnolin"/>
</dbReference>
<evidence type="ECO:0000259" key="4">
    <source>
        <dbReference type="PROSITE" id="PS50053"/>
    </source>
</evidence>
<feature type="compositionally biased region" description="Polar residues" evidence="3">
    <location>
        <begin position="161"/>
        <end position="182"/>
    </location>
</feature>